<proteinExistence type="predicted"/>
<sequence>MNLLIAALATWRLTTLLVNEDGPLDMLVKFRSFIGIKWDAQSEPYGTNFIAEAFTCVWCLSIWIGAVVAIFVTPTLIWYPAYALALSAAAIIIEETINGKS</sequence>
<evidence type="ECO:0000256" key="1">
    <source>
        <dbReference type="SAM" id="Phobius"/>
    </source>
</evidence>
<protein>
    <recommendedName>
        <fullName evidence="3">DUF1360 domain-containing protein</fullName>
    </recommendedName>
</protein>
<keyword evidence="1" id="KW-0472">Membrane</keyword>
<dbReference type="InterPro" id="IPR010773">
    <property type="entry name" value="Mycophage_PG1_Gp7"/>
</dbReference>
<organism evidence="2">
    <name type="scientific">marine sediment metagenome</name>
    <dbReference type="NCBI Taxonomy" id="412755"/>
    <lineage>
        <taxon>unclassified sequences</taxon>
        <taxon>metagenomes</taxon>
        <taxon>ecological metagenomes</taxon>
    </lineage>
</organism>
<keyword evidence="1" id="KW-1133">Transmembrane helix</keyword>
<feature type="transmembrane region" description="Helical" evidence="1">
    <location>
        <begin position="49"/>
        <end position="71"/>
    </location>
</feature>
<accession>A0A0F9J518</accession>
<dbReference type="EMBL" id="LAZR01018971">
    <property type="protein sequence ID" value="KKL94262.1"/>
    <property type="molecule type" value="Genomic_DNA"/>
</dbReference>
<comment type="caution">
    <text evidence="2">The sequence shown here is derived from an EMBL/GenBank/DDBJ whole genome shotgun (WGS) entry which is preliminary data.</text>
</comment>
<keyword evidence="1" id="KW-0812">Transmembrane</keyword>
<evidence type="ECO:0008006" key="3">
    <source>
        <dbReference type="Google" id="ProtNLM"/>
    </source>
</evidence>
<dbReference type="AlphaFoldDB" id="A0A0F9J518"/>
<reference evidence="2" key="1">
    <citation type="journal article" date="2015" name="Nature">
        <title>Complex archaea that bridge the gap between prokaryotes and eukaryotes.</title>
        <authorList>
            <person name="Spang A."/>
            <person name="Saw J.H."/>
            <person name="Jorgensen S.L."/>
            <person name="Zaremba-Niedzwiedzka K."/>
            <person name="Martijn J."/>
            <person name="Lind A.E."/>
            <person name="van Eijk R."/>
            <person name="Schleper C."/>
            <person name="Guy L."/>
            <person name="Ettema T.J."/>
        </authorList>
    </citation>
    <scope>NUCLEOTIDE SEQUENCE</scope>
</reference>
<gene>
    <name evidence="2" type="ORF">LCGC14_1866430</name>
</gene>
<name>A0A0F9J518_9ZZZZ</name>
<evidence type="ECO:0000313" key="2">
    <source>
        <dbReference type="EMBL" id="KKL94262.1"/>
    </source>
</evidence>
<dbReference type="Pfam" id="PF07098">
    <property type="entry name" value="DUF1360"/>
    <property type="match status" value="1"/>
</dbReference>